<dbReference type="Gene3D" id="1.25.40.20">
    <property type="entry name" value="Ankyrin repeat-containing domain"/>
    <property type="match status" value="3"/>
</dbReference>
<dbReference type="SMART" id="SM00248">
    <property type="entry name" value="ANK"/>
    <property type="match status" value="5"/>
</dbReference>
<dbReference type="EMBL" id="NKCK01000058">
    <property type="protein sequence ID" value="RSM04563.1"/>
    <property type="molecule type" value="Genomic_DNA"/>
</dbReference>
<protein>
    <recommendedName>
        <fullName evidence="6">Ankyrin repeat protein</fullName>
    </recommendedName>
</protein>
<name>A0A428TR94_9HYPO</name>
<keyword evidence="1" id="KW-0677">Repeat</keyword>
<comment type="caution">
    <text evidence="4">The sequence shown here is derived from an EMBL/GenBank/DDBJ whole genome shotgun (WGS) entry which is preliminary data.</text>
</comment>
<organism evidence="4 5">
    <name type="scientific">Fusarium oligoseptatum</name>
    <dbReference type="NCBI Taxonomy" id="2604345"/>
    <lineage>
        <taxon>Eukaryota</taxon>
        <taxon>Fungi</taxon>
        <taxon>Dikarya</taxon>
        <taxon>Ascomycota</taxon>
        <taxon>Pezizomycotina</taxon>
        <taxon>Sordariomycetes</taxon>
        <taxon>Hypocreomycetidae</taxon>
        <taxon>Hypocreales</taxon>
        <taxon>Nectriaceae</taxon>
        <taxon>Fusarium</taxon>
        <taxon>Fusarium solani species complex</taxon>
    </lineage>
</organism>
<gene>
    <name evidence="4" type="ORF">CEP52_006705</name>
</gene>
<dbReference type="InterPro" id="IPR036770">
    <property type="entry name" value="Ankyrin_rpt-contain_sf"/>
</dbReference>
<dbReference type="SUPFAM" id="SSF48403">
    <property type="entry name" value="Ankyrin repeat"/>
    <property type="match status" value="2"/>
</dbReference>
<evidence type="ECO:0000256" key="2">
    <source>
        <dbReference type="ARBA" id="ARBA00023043"/>
    </source>
</evidence>
<dbReference type="InterPro" id="IPR002110">
    <property type="entry name" value="Ankyrin_rpt"/>
</dbReference>
<feature type="compositionally biased region" description="Acidic residues" evidence="3">
    <location>
        <begin position="96"/>
        <end position="108"/>
    </location>
</feature>
<evidence type="ECO:0000313" key="4">
    <source>
        <dbReference type="EMBL" id="RSM04563.1"/>
    </source>
</evidence>
<dbReference type="STRING" id="1325735.A0A428TR94"/>
<keyword evidence="5" id="KW-1185">Reference proteome</keyword>
<dbReference type="Pfam" id="PF12796">
    <property type="entry name" value="Ank_2"/>
    <property type="match status" value="1"/>
</dbReference>
<dbReference type="Proteomes" id="UP000287144">
    <property type="component" value="Unassembled WGS sequence"/>
</dbReference>
<dbReference type="PANTHER" id="PTHR24198:SF165">
    <property type="entry name" value="ANKYRIN REPEAT-CONTAINING PROTEIN-RELATED"/>
    <property type="match status" value="1"/>
</dbReference>
<feature type="region of interest" description="Disordered" evidence="3">
    <location>
        <begin position="74"/>
        <end position="108"/>
    </location>
</feature>
<dbReference type="AlphaFoldDB" id="A0A428TR94"/>
<keyword evidence="2" id="KW-0040">ANK repeat</keyword>
<evidence type="ECO:0008006" key="6">
    <source>
        <dbReference type="Google" id="ProtNLM"/>
    </source>
</evidence>
<evidence type="ECO:0000256" key="1">
    <source>
        <dbReference type="ARBA" id="ARBA00022737"/>
    </source>
</evidence>
<sequence>MKGHKRIVKLLLESGTRSRFYSTQGPDDSTGGHSKDALHAAIEGGHADIVLLLLTRGFAHRPCDRLRECEQWPARSSGPRDLLREASPERVSREDSEYDEDEDEDEDLESVMPLTDLEVIFEADQHPWARDNYINALDSAVRSGHESVDNLILNQEDALDLGDRPVEKAAAVAVEQGLSSVLELLLKHTATRIPITDCLKSLFEAARLSKTPESLGAEQVFAIASQYCTSIELDKFRAETFTMARRYEASDDLTPGSVAQDIRSACTNGNLDELLTIIGSKHVGQLKPEQLVKELHRCAMCGHSSLFKSLFEFLFNSDCLDDMTKVSDSCLVGAAANGHLDIIKLLISLRETTPFSDMAIRGALVNACGRGHAHVVQYLVRDMSANVNEPAIDCLVGLLSEFPFEVDIWHPSRSSSKDTGSSLPTISALQAALRGFTPASCGYTRNGNMQRNIKPQLDPNQIVKMFLDSGANADELGGQQMYPIQAAAEFCPPSVAKQLIEAGVDVNLAVGEDSAIFKATGREL</sequence>
<evidence type="ECO:0000256" key="3">
    <source>
        <dbReference type="SAM" id="MobiDB-lite"/>
    </source>
</evidence>
<accession>A0A428TR94</accession>
<evidence type="ECO:0000313" key="5">
    <source>
        <dbReference type="Proteomes" id="UP000287144"/>
    </source>
</evidence>
<dbReference type="GO" id="GO:0005737">
    <property type="term" value="C:cytoplasm"/>
    <property type="evidence" value="ECO:0007669"/>
    <property type="project" value="TreeGrafter"/>
</dbReference>
<proteinExistence type="predicted"/>
<dbReference type="PANTHER" id="PTHR24198">
    <property type="entry name" value="ANKYRIN REPEAT AND PROTEIN KINASE DOMAIN-CONTAINING PROTEIN"/>
    <property type="match status" value="1"/>
</dbReference>
<reference evidence="4 5" key="1">
    <citation type="submission" date="2017-06" db="EMBL/GenBank/DDBJ databases">
        <title>Comparative genomic analysis of Ambrosia Fusariam Clade fungi.</title>
        <authorList>
            <person name="Stajich J.E."/>
            <person name="Carrillo J."/>
            <person name="Kijimoto T."/>
            <person name="Eskalen A."/>
            <person name="O'Donnell K."/>
            <person name="Kasson M."/>
        </authorList>
    </citation>
    <scope>NUCLEOTIDE SEQUENCE [LARGE SCALE GENOMIC DNA]</scope>
    <source>
        <strain evidence="4 5">NRRL62579</strain>
    </source>
</reference>
<feature type="compositionally biased region" description="Basic and acidic residues" evidence="3">
    <location>
        <begin position="81"/>
        <end position="95"/>
    </location>
</feature>